<comment type="caution">
    <text evidence="2">The sequence shown here is derived from an EMBL/GenBank/DDBJ whole genome shotgun (WGS) entry which is preliminary data.</text>
</comment>
<proteinExistence type="predicted"/>
<keyword evidence="1" id="KW-0472">Membrane</keyword>
<evidence type="ECO:0000256" key="1">
    <source>
        <dbReference type="SAM" id="Phobius"/>
    </source>
</evidence>
<keyword evidence="3" id="KW-1185">Reference proteome</keyword>
<dbReference type="InterPro" id="IPR024529">
    <property type="entry name" value="ECF_trnsprt_substrate-spec"/>
</dbReference>
<name>A0ABU6MII1_9BACI</name>
<keyword evidence="1" id="KW-1133">Transmembrane helix</keyword>
<feature type="transmembrane region" description="Helical" evidence="1">
    <location>
        <begin position="127"/>
        <end position="145"/>
    </location>
</feature>
<dbReference type="Pfam" id="PF12822">
    <property type="entry name" value="ECF_trnsprt"/>
    <property type="match status" value="1"/>
</dbReference>
<dbReference type="Proteomes" id="UP001341444">
    <property type="component" value="Unassembled WGS sequence"/>
</dbReference>
<dbReference type="Gene3D" id="1.10.1760.20">
    <property type="match status" value="1"/>
</dbReference>
<feature type="transmembrane region" description="Helical" evidence="1">
    <location>
        <begin position="30"/>
        <end position="47"/>
    </location>
</feature>
<feature type="transmembrane region" description="Helical" evidence="1">
    <location>
        <begin position="152"/>
        <end position="172"/>
    </location>
</feature>
<feature type="transmembrane region" description="Helical" evidence="1">
    <location>
        <begin position="184"/>
        <end position="208"/>
    </location>
</feature>
<protein>
    <submittedName>
        <fullName evidence="2">ECF transporter S component</fullName>
    </submittedName>
</protein>
<gene>
    <name evidence="2" type="ORF">P4T90_14825</name>
</gene>
<dbReference type="PIRSF" id="PIRSF037395">
    <property type="entry name" value="UCP037395_ABCper"/>
    <property type="match status" value="1"/>
</dbReference>
<dbReference type="RefSeq" id="WP_066265027.1">
    <property type="nucleotide sequence ID" value="NZ_JARMAB010000021.1"/>
</dbReference>
<dbReference type="EMBL" id="JARMAB010000021">
    <property type="protein sequence ID" value="MED1204320.1"/>
    <property type="molecule type" value="Genomic_DNA"/>
</dbReference>
<organism evidence="2 3">
    <name type="scientific">Heyndrickxia acidicola</name>
    <dbReference type="NCBI Taxonomy" id="209389"/>
    <lineage>
        <taxon>Bacteria</taxon>
        <taxon>Bacillati</taxon>
        <taxon>Bacillota</taxon>
        <taxon>Bacilli</taxon>
        <taxon>Bacillales</taxon>
        <taxon>Bacillaceae</taxon>
        <taxon>Heyndrickxia</taxon>
    </lineage>
</organism>
<keyword evidence="1" id="KW-0812">Transmembrane</keyword>
<accession>A0ABU6MII1</accession>
<dbReference type="InterPro" id="IPR017196">
    <property type="entry name" value="ECF_substrate-spec_UCP037395"/>
</dbReference>
<sequence length="232" mass="25549">MARSRLSLILISFLLLCILAGTALFNEQHFAAVGIVFMAASFIPLMIRFEKRKVAGRELVLLAVLASVAAVSRIPFAPIPNVQPTTFVIIVSALALGPESGFVIGALAAIVSNLFLGQGPWTPWQMYAWGIIGLMAGMLQNVKWLNTSIGRCLFGFASGFIFDWIMNLWYVISLGKQANVSVILAYYAASFYFDLAHACSNVFFLAFFGKGWIKIINRFKRKYGLLNEEGSC</sequence>
<evidence type="ECO:0000313" key="2">
    <source>
        <dbReference type="EMBL" id="MED1204320.1"/>
    </source>
</evidence>
<reference evidence="2 3" key="1">
    <citation type="submission" date="2023-03" db="EMBL/GenBank/DDBJ databases">
        <title>Bacillus Genome Sequencing.</title>
        <authorList>
            <person name="Dunlap C."/>
        </authorList>
    </citation>
    <scope>NUCLEOTIDE SEQUENCE [LARGE SCALE GENOMIC DNA]</scope>
    <source>
        <strain evidence="2 3">B-23453</strain>
    </source>
</reference>
<evidence type="ECO:0000313" key="3">
    <source>
        <dbReference type="Proteomes" id="UP001341444"/>
    </source>
</evidence>